<name>A0A256GYH4_9HYPH</name>
<gene>
    <name evidence="1" type="ORF">CES86_0239</name>
</gene>
<evidence type="ECO:0000313" key="1">
    <source>
        <dbReference type="EMBL" id="OYR32275.1"/>
    </source>
</evidence>
<protein>
    <submittedName>
        <fullName evidence="1">Uncharacterized protein</fullName>
    </submittedName>
</protein>
<proteinExistence type="predicted"/>
<dbReference type="EMBL" id="NNRN01000030">
    <property type="protein sequence ID" value="OYR32275.1"/>
    <property type="molecule type" value="Genomic_DNA"/>
</dbReference>
<organism evidence="1 2">
    <name type="scientific">Brucella lupini</name>
    <dbReference type="NCBI Taxonomy" id="255457"/>
    <lineage>
        <taxon>Bacteria</taxon>
        <taxon>Pseudomonadati</taxon>
        <taxon>Pseudomonadota</taxon>
        <taxon>Alphaproteobacteria</taxon>
        <taxon>Hyphomicrobiales</taxon>
        <taxon>Brucellaceae</taxon>
        <taxon>Brucella/Ochrobactrum group</taxon>
        <taxon>Brucella</taxon>
    </lineage>
</organism>
<reference evidence="1 2" key="1">
    <citation type="submission" date="2017-07" db="EMBL/GenBank/DDBJ databases">
        <title>Draft genome of Ochrobactrum lupini type strain LUP21.</title>
        <authorList>
            <person name="Krzyzanowska D.M."/>
            <person name="Jafra S."/>
        </authorList>
    </citation>
    <scope>NUCLEOTIDE SEQUENCE [LARGE SCALE GENOMIC DNA]</scope>
    <source>
        <strain evidence="1 2">LUP21</strain>
    </source>
</reference>
<accession>A0A256GYH4</accession>
<evidence type="ECO:0000313" key="2">
    <source>
        <dbReference type="Proteomes" id="UP000216363"/>
    </source>
</evidence>
<dbReference type="AlphaFoldDB" id="A0A256GYH4"/>
<dbReference type="Proteomes" id="UP000216363">
    <property type="component" value="Unassembled WGS sequence"/>
</dbReference>
<comment type="caution">
    <text evidence="1">The sequence shown here is derived from an EMBL/GenBank/DDBJ whole genome shotgun (WGS) entry which is preliminary data.</text>
</comment>
<sequence>MRIILIAHITIFSFKTLYAGFQIQFCQLANWDQRPPHHDNVFL</sequence>